<evidence type="ECO:0000313" key="3">
    <source>
        <dbReference type="Proteomes" id="UP001148125"/>
    </source>
</evidence>
<accession>A0ABT5VH22</accession>
<protein>
    <submittedName>
        <fullName evidence="2">Class D sortase</fullName>
    </submittedName>
</protein>
<dbReference type="NCBIfam" id="TIGR01076">
    <property type="entry name" value="sortase_fam"/>
    <property type="match status" value="1"/>
</dbReference>
<dbReference type="Proteomes" id="UP001148125">
    <property type="component" value="Unassembled WGS sequence"/>
</dbReference>
<reference evidence="2" key="1">
    <citation type="submission" date="2024-05" db="EMBL/GenBank/DDBJ databases">
        <title>Alkalihalobacillus sp. strain MEB203 novel alkaliphilic bacterium from Lonar Lake, India.</title>
        <authorList>
            <person name="Joshi A."/>
            <person name="Thite S."/>
            <person name="Mengade P."/>
        </authorList>
    </citation>
    <scope>NUCLEOTIDE SEQUENCE</scope>
    <source>
        <strain evidence="2">MEB 203</strain>
    </source>
</reference>
<keyword evidence="3" id="KW-1185">Reference proteome</keyword>
<keyword evidence="1" id="KW-0378">Hydrolase</keyword>
<evidence type="ECO:0000313" key="2">
    <source>
        <dbReference type="EMBL" id="MDE5413504.1"/>
    </source>
</evidence>
<dbReference type="RefSeq" id="WP_275118129.1">
    <property type="nucleotide sequence ID" value="NZ_JAOTPO010000005.1"/>
</dbReference>
<dbReference type="InterPro" id="IPR053525">
    <property type="entry name" value="Sortase_D"/>
</dbReference>
<dbReference type="InterPro" id="IPR023365">
    <property type="entry name" value="Sortase_dom-sf"/>
</dbReference>
<dbReference type="InterPro" id="IPR005754">
    <property type="entry name" value="Sortase"/>
</dbReference>
<dbReference type="EMBL" id="JAOTPO010000005">
    <property type="protein sequence ID" value="MDE5413504.1"/>
    <property type="molecule type" value="Genomic_DNA"/>
</dbReference>
<dbReference type="Pfam" id="PF04203">
    <property type="entry name" value="Sortase"/>
    <property type="match status" value="1"/>
</dbReference>
<dbReference type="InterPro" id="IPR041999">
    <property type="entry name" value="Sortase_D_1"/>
</dbReference>
<proteinExistence type="predicted"/>
<dbReference type="CDD" id="cd05828">
    <property type="entry name" value="Sortase_D_1"/>
    <property type="match status" value="1"/>
</dbReference>
<dbReference type="Gene3D" id="2.40.260.10">
    <property type="entry name" value="Sortase"/>
    <property type="match status" value="1"/>
</dbReference>
<organism evidence="2 3">
    <name type="scientific">Alkalihalobacterium chitinilyticum</name>
    <dbReference type="NCBI Taxonomy" id="2980103"/>
    <lineage>
        <taxon>Bacteria</taxon>
        <taxon>Bacillati</taxon>
        <taxon>Bacillota</taxon>
        <taxon>Bacilli</taxon>
        <taxon>Bacillales</taxon>
        <taxon>Bacillaceae</taxon>
        <taxon>Alkalihalobacterium</taxon>
    </lineage>
</organism>
<gene>
    <name evidence="2" type="ORF">N7Z68_08905</name>
</gene>
<name>A0ABT5VH22_9BACI</name>
<comment type="caution">
    <text evidence="2">The sequence shown here is derived from an EMBL/GenBank/DDBJ whole genome shotgun (WGS) entry which is preliminary data.</text>
</comment>
<evidence type="ECO:0000256" key="1">
    <source>
        <dbReference type="ARBA" id="ARBA00022801"/>
    </source>
</evidence>
<sequence>MEKIPVEMTEIDRPSTEDAEANLEVIPVVEPRIQEKTRPVRGQRYGYFMIPKLKARVPIFYGTREEQLKQGIGHVERTALPGENNNAVLSGHRDTVFRHLGKIEKGDRLIVETEAGEFTYLVRKIRIVDKENRTALAPKPKATLTVITCYPFGFVGHAPKRFVIIADLIAPKSLVLQYRKSQ</sequence>
<dbReference type="SUPFAM" id="SSF63817">
    <property type="entry name" value="Sortase"/>
    <property type="match status" value="1"/>
</dbReference>
<dbReference type="NCBIfam" id="NF033746">
    <property type="entry name" value="class_D_sortase"/>
    <property type="match status" value="1"/>
</dbReference>